<protein>
    <submittedName>
        <fullName evidence="3">Uncharacterized protein</fullName>
    </submittedName>
</protein>
<accession>A0AAQ4EHE2</accession>
<dbReference type="AlphaFoldDB" id="A0AAQ4EHE2"/>
<evidence type="ECO:0000256" key="1">
    <source>
        <dbReference type="SAM" id="MobiDB-lite"/>
    </source>
</evidence>
<gene>
    <name evidence="3" type="ORF">V5799_011360</name>
</gene>
<evidence type="ECO:0000313" key="3">
    <source>
        <dbReference type="EMBL" id="KAK8774114.1"/>
    </source>
</evidence>
<comment type="caution">
    <text evidence="3">The sequence shown here is derived from an EMBL/GenBank/DDBJ whole genome shotgun (WGS) entry which is preliminary data.</text>
</comment>
<dbReference type="Proteomes" id="UP001321473">
    <property type="component" value="Unassembled WGS sequence"/>
</dbReference>
<evidence type="ECO:0000256" key="2">
    <source>
        <dbReference type="SAM" id="Phobius"/>
    </source>
</evidence>
<sequence length="85" mass="8895">MANVQSSGRTNPKLPQENLPKPGAQKKRGSHAQQTGPAWPGLRLPVIIAVCSCTVLVSIVVLVLTLLLVTNPSKRASSTSSAPRA</sequence>
<feature type="transmembrane region" description="Helical" evidence="2">
    <location>
        <begin position="46"/>
        <end position="69"/>
    </location>
</feature>
<proteinExistence type="predicted"/>
<organism evidence="3 4">
    <name type="scientific">Amblyomma americanum</name>
    <name type="common">Lone star tick</name>
    <dbReference type="NCBI Taxonomy" id="6943"/>
    <lineage>
        <taxon>Eukaryota</taxon>
        <taxon>Metazoa</taxon>
        <taxon>Ecdysozoa</taxon>
        <taxon>Arthropoda</taxon>
        <taxon>Chelicerata</taxon>
        <taxon>Arachnida</taxon>
        <taxon>Acari</taxon>
        <taxon>Parasitiformes</taxon>
        <taxon>Ixodida</taxon>
        <taxon>Ixodoidea</taxon>
        <taxon>Ixodidae</taxon>
        <taxon>Amblyomminae</taxon>
        <taxon>Amblyomma</taxon>
    </lineage>
</organism>
<keyword evidence="2" id="KW-0812">Transmembrane</keyword>
<feature type="compositionally biased region" description="Polar residues" evidence="1">
    <location>
        <begin position="1"/>
        <end position="10"/>
    </location>
</feature>
<reference evidence="3 4" key="1">
    <citation type="journal article" date="2023" name="Arcadia Sci">
        <title>De novo assembly of a long-read Amblyomma americanum tick genome.</title>
        <authorList>
            <person name="Chou S."/>
            <person name="Poskanzer K.E."/>
            <person name="Rollins M."/>
            <person name="Thuy-Boun P.S."/>
        </authorList>
    </citation>
    <scope>NUCLEOTIDE SEQUENCE [LARGE SCALE GENOMIC DNA]</scope>
    <source>
        <strain evidence="3">F_SG_1</strain>
        <tissue evidence="3">Salivary glands</tissue>
    </source>
</reference>
<evidence type="ECO:0000313" key="4">
    <source>
        <dbReference type="Proteomes" id="UP001321473"/>
    </source>
</evidence>
<name>A0AAQ4EHE2_AMBAM</name>
<dbReference type="EMBL" id="JARKHS020015793">
    <property type="protein sequence ID" value="KAK8774114.1"/>
    <property type="molecule type" value="Genomic_DNA"/>
</dbReference>
<keyword evidence="4" id="KW-1185">Reference proteome</keyword>
<feature type="region of interest" description="Disordered" evidence="1">
    <location>
        <begin position="1"/>
        <end position="39"/>
    </location>
</feature>
<keyword evidence="2" id="KW-0472">Membrane</keyword>
<keyword evidence="2" id="KW-1133">Transmembrane helix</keyword>